<dbReference type="AlphaFoldDB" id="A0A2S6HXD7"/>
<feature type="transmembrane region" description="Helical" evidence="1">
    <location>
        <begin position="97"/>
        <end position="115"/>
    </location>
</feature>
<dbReference type="Proteomes" id="UP000237749">
    <property type="component" value="Unassembled WGS sequence"/>
</dbReference>
<protein>
    <submittedName>
        <fullName evidence="2">Uncharacterized protein DUF3784</fullName>
    </submittedName>
</protein>
<feature type="transmembrane region" description="Helical" evidence="1">
    <location>
        <begin position="20"/>
        <end position="43"/>
    </location>
</feature>
<organism evidence="2 3">
    <name type="scientific">Lacrimispora xylanisolvens</name>
    <dbReference type="NCBI Taxonomy" id="384636"/>
    <lineage>
        <taxon>Bacteria</taxon>
        <taxon>Bacillati</taxon>
        <taxon>Bacillota</taxon>
        <taxon>Clostridia</taxon>
        <taxon>Lachnospirales</taxon>
        <taxon>Lachnospiraceae</taxon>
        <taxon>Lacrimispora</taxon>
    </lineage>
</organism>
<dbReference type="RefSeq" id="WP_242980041.1">
    <property type="nucleotide sequence ID" value="NZ_PTJA01000002.1"/>
</dbReference>
<comment type="caution">
    <text evidence="2">The sequence shown here is derived from an EMBL/GenBank/DDBJ whole genome shotgun (WGS) entry which is preliminary data.</text>
</comment>
<dbReference type="Pfam" id="PF12650">
    <property type="entry name" value="DUF3784"/>
    <property type="match status" value="1"/>
</dbReference>
<evidence type="ECO:0000256" key="1">
    <source>
        <dbReference type="SAM" id="Phobius"/>
    </source>
</evidence>
<keyword evidence="1" id="KW-0812">Transmembrane</keyword>
<proteinExistence type="predicted"/>
<name>A0A2S6HXD7_9FIRM</name>
<feature type="transmembrane region" description="Helical" evidence="1">
    <location>
        <begin position="136"/>
        <end position="159"/>
    </location>
</feature>
<dbReference type="InterPro" id="IPR017259">
    <property type="entry name" value="UCP037672"/>
</dbReference>
<keyword evidence="1" id="KW-1133">Transmembrane helix</keyword>
<accession>A0A2S6HXD7</accession>
<sequence length="268" mass="30019">MFQLIPGTKYHGGQEVDAMFVVWVIFILLFVMSAVLLTGRGSFLIAGYNTSSPEEKEKYNSQKLCRTMGVSMLLILFATAGLFFIPLDSVYRTPYFIFYFIFLIADIGIALYISNTRCYKAGYENKKDIRKSKKETLFVAAGIFIVMFPVLLLVSITLYRASLPPVYTIGGDTLKISSFYGETIPLDGIKTITLEETMPFGLSKKNGSDLGSILKGRFDADGNTAHVYIDASRPPFILIETEEGLHIINDQSREKTEALYTQLKSLIK</sequence>
<gene>
    <name evidence="2" type="ORF">BXY41_102362</name>
</gene>
<dbReference type="EMBL" id="PTJA01000002">
    <property type="protein sequence ID" value="PPK82672.1"/>
    <property type="molecule type" value="Genomic_DNA"/>
</dbReference>
<keyword evidence="1" id="KW-0472">Membrane</keyword>
<feature type="transmembrane region" description="Helical" evidence="1">
    <location>
        <begin position="64"/>
        <end position="85"/>
    </location>
</feature>
<keyword evidence="3" id="KW-1185">Reference proteome</keyword>
<evidence type="ECO:0000313" key="3">
    <source>
        <dbReference type="Proteomes" id="UP000237749"/>
    </source>
</evidence>
<evidence type="ECO:0000313" key="2">
    <source>
        <dbReference type="EMBL" id="PPK82672.1"/>
    </source>
</evidence>
<reference evidence="2 3" key="1">
    <citation type="submission" date="2018-02" db="EMBL/GenBank/DDBJ databases">
        <title>Genomic Encyclopedia of Archaeal and Bacterial Type Strains, Phase II (KMG-II): from individual species to whole genera.</title>
        <authorList>
            <person name="Goeker M."/>
        </authorList>
    </citation>
    <scope>NUCLEOTIDE SEQUENCE [LARGE SCALE GENOMIC DNA]</scope>
    <source>
        <strain evidence="2 3">DSM 3808</strain>
    </source>
</reference>